<comment type="subcellular location">
    <subcellularLocation>
        <location evidence="1">Membrane</location>
        <topology evidence="1">Multi-pass membrane protein</topology>
    </subcellularLocation>
</comment>
<dbReference type="InterPro" id="IPR044878">
    <property type="entry name" value="UbiA_sf"/>
</dbReference>
<evidence type="ECO:0000313" key="7">
    <source>
        <dbReference type="Proteomes" id="UP000177821"/>
    </source>
</evidence>
<dbReference type="InterPro" id="IPR000537">
    <property type="entry name" value="UbiA_prenyltransferase"/>
</dbReference>
<reference evidence="6 7" key="1">
    <citation type="journal article" date="2016" name="Nat. Commun.">
        <title>Thousands of microbial genomes shed light on interconnected biogeochemical processes in an aquifer system.</title>
        <authorList>
            <person name="Anantharaman K."/>
            <person name="Brown C.T."/>
            <person name="Hug L.A."/>
            <person name="Sharon I."/>
            <person name="Castelle C.J."/>
            <person name="Probst A.J."/>
            <person name="Thomas B.C."/>
            <person name="Singh A."/>
            <person name="Wilkins M.J."/>
            <person name="Karaoz U."/>
            <person name="Brodie E.L."/>
            <person name="Williams K.H."/>
            <person name="Hubbard S.S."/>
            <person name="Banfield J.F."/>
        </authorList>
    </citation>
    <scope>NUCLEOTIDE SEQUENCE [LARGE SCALE GENOMIC DNA]</scope>
</reference>
<sequence>MVLYYLLRSMRPRQWSKNLVVFAAITFAGQLFVPEKFLLVLATFVIFNLMASGVYLINDIIDFKRDQVHYFKKNRPIAKGLLSSDLAMKVALLLISGALLGGSLINNYLFLMLGVFLSVQIFYTYYLKHIALLDILSIAATFMIRIFAGFLVVANVEPITTLSSWLILTTIMVSLFLAIAKRRLELAQMSHKVAAEHRDTLTNYPTVLLDGMTFMMATATILTYSLFTFNEPERNRTFVASILPQALSTPKLLMVTIPLVIYGIFRYLYLIYAKKEGESPERTLLEDLPILTTSLLWVSSILGIVYILNR</sequence>
<evidence type="ECO:0000256" key="2">
    <source>
        <dbReference type="ARBA" id="ARBA00022692"/>
    </source>
</evidence>
<protein>
    <recommendedName>
        <fullName evidence="8">Phosphoribose diphosphate--decaprenyl-phosphate phosphoribosyltransferase</fullName>
    </recommendedName>
</protein>
<evidence type="ECO:0000256" key="4">
    <source>
        <dbReference type="ARBA" id="ARBA00023136"/>
    </source>
</evidence>
<feature type="transmembrane region" description="Helical" evidence="5">
    <location>
        <begin position="201"/>
        <end position="227"/>
    </location>
</feature>
<evidence type="ECO:0000256" key="1">
    <source>
        <dbReference type="ARBA" id="ARBA00004141"/>
    </source>
</evidence>
<dbReference type="GO" id="GO:0016020">
    <property type="term" value="C:membrane"/>
    <property type="evidence" value="ECO:0007669"/>
    <property type="project" value="UniProtKB-SubCell"/>
</dbReference>
<feature type="transmembrane region" description="Helical" evidence="5">
    <location>
        <begin position="252"/>
        <end position="272"/>
    </location>
</feature>
<evidence type="ECO:0008006" key="8">
    <source>
        <dbReference type="Google" id="ProtNLM"/>
    </source>
</evidence>
<dbReference type="AlphaFoldDB" id="A0A1G1WRA6"/>
<evidence type="ECO:0000313" key="6">
    <source>
        <dbReference type="EMBL" id="OGY29870.1"/>
    </source>
</evidence>
<keyword evidence="3 5" id="KW-1133">Transmembrane helix</keyword>
<keyword evidence="2 5" id="KW-0812">Transmembrane</keyword>
<keyword evidence="4 5" id="KW-0472">Membrane</keyword>
<accession>A0A1G1WRA6</accession>
<organism evidence="6 7">
    <name type="scientific">Candidatus Woykebacteria bacterium RIFCSPHIGHO2_02_FULL_43_16b</name>
    <dbReference type="NCBI Taxonomy" id="1802601"/>
    <lineage>
        <taxon>Bacteria</taxon>
        <taxon>Candidatus Woykeibacteriota</taxon>
    </lineage>
</organism>
<dbReference type="Proteomes" id="UP000177821">
    <property type="component" value="Unassembled WGS sequence"/>
</dbReference>
<evidence type="ECO:0000256" key="3">
    <source>
        <dbReference type="ARBA" id="ARBA00022989"/>
    </source>
</evidence>
<feature type="transmembrane region" description="Helical" evidence="5">
    <location>
        <begin position="133"/>
        <end position="156"/>
    </location>
</feature>
<comment type="caution">
    <text evidence="6">The sequence shown here is derived from an EMBL/GenBank/DDBJ whole genome shotgun (WGS) entry which is preliminary data.</text>
</comment>
<gene>
    <name evidence="6" type="ORF">A3J50_03895</name>
</gene>
<feature type="transmembrane region" description="Helical" evidence="5">
    <location>
        <begin position="162"/>
        <end position="180"/>
    </location>
</feature>
<dbReference type="GO" id="GO:0016765">
    <property type="term" value="F:transferase activity, transferring alkyl or aryl (other than methyl) groups"/>
    <property type="evidence" value="ECO:0007669"/>
    <property type="project" value="InterPro"/>
</dbReference>
<dbReference type="Pfam" id="PF01040">
    <property type="entry name" value="UbiA"/>
    <property type="match status" value="1"/>
</dbReference>
<evidence type="ECO:0000256" key="5">
    <source>
        <dbReference type="SAM" id="Phobius"/>
    </source>
</evidence>
<feature type="transmembrane region" description="Helical" evidence="5">
    <location>
        <begin position="15"/>
        <end position="33"/>
    </location>
</feature>
<name>A0A1G1WRA6_9BACT</name>
<proteinExistence type="predicted"/>
<feature type="transmembrane region" description="Helical" evidence="5">
    <location>
        <begin position="82"/>
        <end position="102"/>
    </location>
</feature>
<feature type="transmembrane region" description="Helical" evidence="5">
    <location>
        <begin position="39"/>
        <end position="61"/>
    </location>
</feature>
<dbReference type="EMBL" id="MHCX01000012">
    <property type="protein sequence ID" value="OGY29870.1"/>
    <property type="molecule type" value="Genomic_DNA"/>
</dbReference>
<dbReference type="Gene3D" id="1.10.357.140">
    <property type="entry name" value="UbiA prenyltransferase"/>
    <property type="match status" value="1"/>
</dbReference>
<feature type="transmembrane region" description="Helical" evidence="5">
    <location>
        <begin position="284"/>
        <end position="308"/>
    </location>
</feature>
<dbReference type="CDD" id="cd13963">
    <property type="entry name" value="PT_UbiA_2"/>
    <property type="match status" value="1"/>
</dbReference>